<reference evidence="2" key="1">
    <citation type="submission" date="2022-11" db="UniProtKB">
        <authorList>
            <consortium name="WormBaseParasite"/>
        </authorList>
    </citation>
    <scope>IDENTIFICATION</scope>
</reference>
<dbReference type="AlphaFoldDB" id="A0A915JHH6"/>
<protein>
    <submittedName>
        <fullName evidence="2">Uncharacterized protein</fullName>
    </submittedName>
</protein>
<organism evidence="1 2">
    <name type="scientific">Romanomermis culicivorax</name>
    <name type="common">Nematode worm</name>
    <dbReference type="NCBI Taxonomy" id="13658"/>
    <lineage>
        <taxon>Eukaryota</taxon>
        <taxon>Metazoa</taxon>
        <taxon>Ecdysozoa</taxon>
        <taxon>Nematoda</taxon>
        <taxon>Enoplea</taxon>
        <taxon>Dorylaimia</taxon>
        <taxon>Mermithida</taxon>
        <taxon>Mermithoidea</taxon>
        <taxon>Mermithidae</taxon>
        <taxon>Romanomermis</taxon>
    </lineage>
</organism>
<dbReference type="Proteomes" id="UP000887565">
    <property type="component" value="Unplaced"/>
</dbReference>
<proteinExistence type="predicted"/>
<keyword evidence="1" id="KW-1185">Reference proteome</keyword>
<evidence type="ECO:0000313" key="1">
    <source>
        <dbReference type="Proteomes" id="UP000887565"/>
    </source>
</evidence>
<evidence type="ECO:0000313" key="2">
    <source>
        <dbReference type="WBParaSite" id="nRc.2.0.1.t25575-RA"/>
    </source>
</evidence>
<sequence>MCTAISYFSAPMANKFCLNLEVIPQEDFGKTGVRFQPAIDSRSNLARDSSAPNPPESKNLGELADFNVSFLICATYAFRYQTHSASKYEQVRIFSNGAVESAIKSLVSGHLPRRTAPAPPNGQTRRLGVVANNGQQEPTSEPVGVLVYGSRKQYSPAEQLSLSPKSEFFTTHILLE</sequence>
<name>A0A915JHH6_ROMCU</name>
<accession>A0A915JHH6</accession>
<dbReference type="WBParaSite" id="nRc.2.0.1.t25575-RA">
    <property type="protein sequence ID" value="nRc.2.0.1.t25575-RA"/>
    <property type="gene ID" value="nRc.2.0.1.g25575"/>
</dbReference>